<name>A0A1L8SUA9_9ENTE</name>
<accession>A0A1L8SUA9</accession>
<proteinExistence type="predicted"/>
<reference evidence="1 2" key="1">
    <citation type="submission" date="2014-12" db="EMBL/GenBank/DDBJ databases">
        <title>Draft genome sequences of 29 type strains of Enterococci.</title>
        <authorList>
            <person name="Zhong Z."/>
            <person name="Sun Z."/>
            <person name="Liu W."/>
            <person name="Zhang W."/>
            <person name="Zhang H."/>
        </authorList>
    </citation>
    <scope>NUCLEOTIDE SEQUENCE [LARGE SCALE GENOMIC DNA]</scope>
    <source>
        <strain evidence="1 2">DSM 22802</strain>
    </source>
</reference>
<dbReference type="EMBL" id="JXKM01000006">
    <property type="protein sequence ID" value="OJG35595.1"/>
    <property type="molecule type" value="Genomic_DNA"/>
</dbReference>
<organism evidence="1 2">
    <name type="scientific">Enterococcus devriesei</name>
    <dbReference type="NCBI Taxonomy" id="319970"/>
    <lineage>
        <taxon>Bacteria</taxon>
        <taxon>Bacillati</taxon>
        <taxon>Bacillota</taxon>
        <taxon>Bacilli</taxon>
        <taxon>Lactobacillales</taxon>
        <taxon>Enterococcaceae</taxon>
        <taxon>Enterococcus</taxon>
    </lineage>
</organism>
<gene>
    <name evidence="1" type="ORF">RV00_GL002780</name>
</gene>
<dbReference type="STRING" id="319970.RV00_GL002780"/>
<dbReference type="Proteomes" id="UP000183700">
    <property type="component" value="Unassembled WGS sequence"/>
</dbReference>
<dbReference type="AlphaFoldDB" id="A0A1L8SUA9"/>
<evidence type="ECO:0000313" key="1">
    <source>
        <dbReference type="EMBL" id="OJG35595.1"/>
    </source>
</evidence>
<evidence type="ECO:0000313" key="2">
    <source>
        <dbReference type="Proteomes" id="UP000183700"/>
    </source>
</evidence>
<protein>
    <submittedName>
        <fullName evidence="1">Uncharacterized protein</fullName>
    </submittedName>
</protein>
<comment type="caution">
    <text evidence="1">The sequence shown here is derived from an EMBL/GenBank/DDBJ whole genome shotgun (WGS) entry which is preliminary data.</text>
</comment>
<keyword evidence="2" id="KW-1185">Reference proteome</keyword>
<sequence>MGDRLTRAYLETKPEQFINHLYEVESQKDDRLLEDMMFSF</sequence>